<protein>
    <submittedName>
        <fullName evidence="2">Uncharacterized protein</fullName>
    </submittedName>
</protein>
<feature type="compositionally biased region" description="Polar residues" evidence="1">
    <location>
        <begin position="203"/>
        <end position="212"/>
    </location>
</feature>
<dbReference type="Proteomes" id="UP001597045">
    <property type="component" value="Unassembled WGS sequence"/>
</dbReference>
<keyword evidence="3" id="KW-1185">Reference proteome</keyword>
<organism evidence="2 3">
    <name type="scientific">Kibdelosporangium lantanae</name>
    <dbReference type="NCBI Taxonomy" id="1497396"/>
    <lineage>
        <taxon>Bacteria</taxon>
        <taxon>Bacillati</taxon>
        <taxon>Actinomycetota</taxon>
        <taxon>Actinomycetes</taxon>
        <taxon>Pseudonocardiales</taxon>
        <taxon>Pseudonocardiaceae</taxon>
        <taxon>Kibdelosporangium</taxon>
    </lineage>
</organism>
<name>A0ABW3M3F3_9PSEU</name>
<evidence type="ECO:0000313" key="2">
    <source>
        <dbReference type="EMBL" id="MFD1044638.1"/>
    </source>
</evidence>
<evidence type="ECO:0000256" key="1">
    <source>
        <dbReference type="SAM" id="MobiDB-lite"/>
    </source>
</evidence>
<dbReference type="EMBL" id="JBHTIS010000093">
    <property type="protein sequence ID" value="MFD1044638.1"/>
    <property type="molecule type" value="Genomic_DNA"/>
</dbReference>
<accession>A0ABW3M3F3</accession>
<reference evidence="3" key="1">
    <citation type="journal article" date="2019" name="Int. J. Syst. Evol. Microbiol.">
        <title>The Global Catalogue of Microorganisms (GCM) 10K type strain sequencing project: providing services to taxonomists for standard genome sequencing and annotation.</title>
        <authorList>
            <consortium name="The Broad Institute Genomics Platform"/>
            <consortium name="The Broad Institute Genome Sequencing Center for Infectious Disease"/>
            <person name="Wu L."/>
            <person name="Ma J."/>
        </authorList>
    </citation>
    <scope>NUCLEOTIDE SEQUENCE [LARGE SCALE GENOMIC DNA]</scope>
    <source>
        <strain evidence="3">JCM 31486</strain>
    </source>
</reference>
<feature type="region of interest" description="Disordered" evidence="1">
    <location>
        <begin position="154"/>
        <end position="212"/>
    </location>
</feature>
<sequence>MDKLGKASASFRDTLNQFAAALDLARQTTRDAITHVQQSGIKPFELPHGVDFRREQIRRLDMAIAGQPPYERPYSPVELKVPAKVDLNIGSWEKWWSNEVINALDAMCDSYANAVGPLRQLLTDTTTAITNSWTTLGDVLKRLSSGDIDPFAKVKAAPPQSTAPSSAGGGVTVEGGQVLVDRGEKCGGGHAAAPPSPAGPRKGSTSAVHPLM</sequence>
<evidence type="ECO:0000313" key="3">
    <source>
        <dbReference type="Proteomes" id="UP001597045"/>
    </source>
</evidence>
<proteinExistence type="predicted"/>
<feature type="compositionally biased region" description="Low complexity" evidence="1">
    <location>
        <begin position="156"/>
        <end position="166"/>
    </location>
</feature>
<gene>
    <name evidence="2" type="ORF">ACFQ1S_03020</name>
</gene>
<comment type="caution">
    <text evidence="2">The sequence shown here is derived from an EMBL/GenBank/DDBJ whole genome shotgun (WGS) entry which is preliminary data.</text>
</comment>